<keyword evidence="5" id="KW-0539">Nucleus</keyword>
<evidence type="ECO:0000256" key="1">
    <source>
        <dbReference type="ARBA" id="ARBA00004123"/>
    </source>
</evidence>
<comment type="subcellular location">
    <subcellularLocation>
        <location evidence="1">Nucleus</location>
    </subcellularLocation>
</comment>
<accession>A0A8H3GG60</accession>
<dbReference type="InterPro" id="IPR012337">
    <property type="entry name" value="RNaseH-like_sf"/>
</dbReference>
<evidence type="ECO:0000256" key="3">
    <source>
        <dbReference type="ARBA" id="ARBA00022771"/>
    </source>
</evidence>
<gene>
    <name evidence="8" type="ORF">RDB_LOCUS67077</name>
</gene>
<evidence type="ECO:0000313" key="9">
    <source>
        <dbReference type="Proteomes" id="UP000663831"/>
    </source>
</evidence>
<name>A0A8H3GG60_9AGAM</name>
<dbReference type="Pfam" id="PF04937">
    <property type="entry name" value="DUF659"/>
    <property type="match status" value="1"/>
</dbReference>
<dbReference type="OrthoDB" id="3236755at2759"/>
<sequence>MPGLLKRTARRYSQNTRPQKKAQYVGPTFDKIPTESDPLWIDTDEHTTPGDGPQSGPTPDPLARSLTKPCYPASNTQLRRDNAHYRCITSSVCGWKLKAWDRNLPRIYKHVGRCKPLRSWKPDLFERAEMLLASLAPGGLEVFDASPQSKADSPARTSTTLSHQFASANPFSRYNHIGGMSLQEQLDHALAGLICASGVPTRLVDYPEWTRYSLLLNPDYIPPKSNYIRDRLIPAEARRAVLHMREYLQGETNISLSFDGLTAGQQPIYTIHVCTADRRTFLYRADIFYGSHNANYILDFLDQVIKEIGPHRIASIVSDDAATTKKARREASKKYPWILNLADPVHKLNLCIQDICRDPIWEQPLKQLRKLLTHFKMSTYAMGRLNEARKIEGILRTLQSIGNTRFATLYYAATSVLENLPALYRIYRNSEIDTKGTPLPSIVADVLAETTVTALKFQQDLKELVNILEPFAKALLCLESTRSNLSDVYFFWLGALAALDQHFESRNCLLTPHDRARHRRIASRRFNEAINDAPTDAYVTAFFLDPRFRHIAIYTASGNNPRVFDYPTQADSAHNSAPQRLNEHIFGRIRRQLFAMLRAELELAEELPNHPLHAHSEDALRTKELLREQLNQYCWADRQSLPQYLTLDQSPLQFWRSQKQFEHTFILAYLAEKMFSVLPNSMCDERAGSRLTHLYSKLRTQLDAYSMIEQIQFMQWQSLVDDSYSKKQEKKLPCLFRFSDIPNDFMPNCQALEDSTEFTPALGDESGDGWLDQNTFVSNDNVETSVLSESLIDFTSEALLALFGSYNFSNPSQELGLADVKDAEDDDGNSGNIQRVVRRARDINWD</sequence>
<evidence type="ECO:0000256" key="4">
    <source>
        <dbReference type="ARBA" id="ARBA00022833"/>
    </source>
</evidence>
<feature type="region of interest" description="Disordered" evidence="6">
    <location>
        <begin position="1"/>
        <end position="75"/>
    </location>
</feature>
<feature type="domain" description="DUF659" evidence="7">
    <location>
        <begin position="228"/>
        <end position="367"/>
    </location>
</feature>
<dbReference type="PANTHER" id="PTHR46481:SF10">
    <property type="entry name" value="ZINC FINGER BED DOMAIN-CONTAINING PROTEIN 39"/>
    <property type="match status" value="1"/>
</dbReference>
<dbReference type="GO" id="GO:0008270">
    <property type="term" value="F:zinc ion binding"/>
    <property type="evidence" value="ECO:0007669"/>
    <property type="project" value="UniProtKB-KW"/>
</dbReference>
<evidence type="ECO:0000313" key="8">
    <source>
        <dbReference type="EMBL" id="CAE6451533.1"/>
    </source>
</evidence>
<keyword evidence="2" id="KW-0479">Metal-binding</keyword>
<evidence type="ECO:0000259" key="7">
    <source>
        <dbReference type="Pfam" id="PF04937"/>
    </source>
</evidence>
<dbReference type="SUPFAM" id="SSF53098">
    <property type="entry name" value="Ribonuclease H-like"/>
    <property type="match status" value="1"/>
</dbReference>
<dbReference type="InterPro" id="IPR007021">
    <property type="entry name" value="DUF659"/>
</dbReference>
<keyword evidence="4" id="KW-0862">Zinc</keyword>
<comment type="caution">
    <text evidence="8">The sequence shown here is derived from an EMBL/GenBank/DDBJ whole genome shotgun (WGS) entry which is preliminary data.</text>
</comment>
<dbReference type="Proteomes" id="UP000663831">
    <property type="component" value="Unassembled WGS sequence"/>
</dbReference>
<dbReference type="PANTHER" id="PTHR46481">
    <property type="entry name" value="ZINC FINGER BED DOMAIN-CONTAINING PROTEIN 4"/>
    <property type="match status" value="1"/>
</dbReference>
<dbReference type="AlphaFoldDB" id="A0A8H3GG60"/>
<keyword evidence="3" id="KW-0863">Zinc-finger</keyword>
<evidence type="ECO:0000256" key="2">
    <source>
        <dbReference type="ARBA" id="ARBA00022723"/>
    </source>
</evidence>
<dbReference type="GO" id="GO:0005634">
    <property type="term" value="C:nucleus"/>
    <property type="evidence" value="ECO:0007669"/>
    <property type="project" value="UniProtKB-SubCell"/>
</dbReference>
<proteinExistence type="predicted"/>
<dbReference type="EMBL" id="CAJMWV010002000">
    <property type="protein sequence ID" value="CAE6451533.1"/>
    <property type="molecule type" value="Genomic_DNA"/>
</dbReference>
<organism evidence="8 9">
    <name type="scientific">Rhizoctonia solani</name>
    <dbReference type="NCBI Taxonomy" id="456999"/>
    <lineage>
        <taxon>Eukaryota</taxon>
        <taxon>Fungi</taxon>
        <taxon>Dikarya</taxon>
        <taxon>Basidiomycota</taxon>
        <taxon>Agaricomycotina</taxon>
        <taxon>Agaricomycetes</taxon>
        <taxon>Cantharellales</taxon>
        <taxon>Ceratobasidiaceae</taxon>
        <taxon>Rhizoctonia</taxon>
    </lineage>
</organism>
<evidence type="ECO:0000256" key="5">
    <source>
        <dbReference type="ARBA" id="ARBA00023242"/>
    </source>
</evidence>
<dbReference type="InterPro" id="IPR052035">
    <property type="entry name" value="ZnF_BED_domain_contain"/>
</dbReference>
<protein>
    <recommendedName>
        <fullName evidence="7">DUF659 domain-containing protein</fullName>
    </recommendedName>
</protein>
<reference evidence="8" key="1">
    <citation type="submission" date="2021-01" db="EMBL/GenBank/DDBJ databases">
        <authorList>
            <person name="Kaushik A."/>
        </authorList>
    </citation>
    <scope>NUCLEOTIDE SEQUENCE</scope>
    <source>
        <strain evidence="8">AG3-1AP</strain>
    </source>
</reference>
<evidence type="ECO:0000256" key="6">
    <source>
        <dbReference type="SAM" id="MobiDB-lite"/>
    </source>
</evidence>